<keyword evidence="4" id="KW-1185">Reference proteome</keyword>
<evidence type="ECO:0000313" key="4">
    <source>
        <dbReference type="Proteomes" id="UP000051401"/>
    </source>
</evidence>
<dbReference type="OrthoDB" id="9783572at2"/>
<dbReference type="InterPro" id="IPR036812">
    <property type="entry name" value="NAD(P)_OxRdtase_dom_sf"/>
</dbReference>
<dbReference type="PANTHER" id="PTHR43312">
    <property type="entry name" value="D-THREO-ALDOSE 1-DEHYDROGENASE"/>
    <property type="match status" value="1"/>
</dbReference>
<proteinExistence type="predicted"/>
<organism evidence="3 4">
    <name type="scientific">Roseovarius indicus</name>
    <dbReference type="NCBI Taxonomy" id="540747"/>
    <lineage>
        <taxon>Bacteria</taxon>
        <taxon>Pseudomonadati</taxon>
        <taxon>Pseudomonadota</taxon>
        <taxon>Alphaproteobacteria</taxon>
        <taxon>Rhodobacterales</taxon>
        <taxon>Roseobacteraceae</taxon>
        <taxon>Roseovarius</taxon>
    </lineage>
</organism>
<dbReference type="EMBL" id="LAXI01000005">
    <property type="protein sequence ID" value="KRS18079.1"/>
    <property type="molecule type" value="Genomic_DNA"/>
</dbReference>
<dbReference type="InterPro" id="IPR023210">
    <property type="entry name" value="NADP_OxRdtase_dom"/>
</dbReference>
<evidence type="ECO:0000256" key="1">
    <source>
        <dbReference type="SAM" id="SignalP"/>
    </source>
</evidence>
<dbReference type="Proteomes" id="UP000051401">
    <property type="component" value="Unassembled WGS sequence"/>
</dbReference>
<dbReference type="STRING" id="540747.SAMN04488031_101445"/>
<accession>A0A0T5PAV4</accession>
<dbReference type="CDD" id="cd19095">
    <property type="entry name" value="AKR_PA4992-like"/>
    <property type="match status" value="1"/>
</dbReference>
<gene>
    <name evidence="3" type="ORF">XM52_11070</name>
</gene>
<name>A0A0T5PAV4_9RHOB</name>
<dbReference type="InterPro" id="IPR053135">
    <property type="entry name" value="AKR2_Oxidoreductase"/>
</dbReference>
<sequence>MLTGAAAAFALPSVPALADTAPLRTIPSTGARVPAVGLGSWITFNVGTDPVLLDACAEVIAAFVDEGGGMIDSSPMYGSSQATIGYGLEKLNDTNTVFPTDKVWTNNADMGPEQIAQSRAAWGIGRFDLLQVHNLVAWEAHLETLFAMKEEGRLSHVGLTTSHGRRHDLLERLMRDHPVDTVQLTYNLADREAEDRLLPLAREKGIAVIANRPYRRGTLPQRLQGQPLPDVARDLEVDTWPQLLLKFILSHPALTVAIPATTQVAHVRENKAAARGPMPDAEMRRRIVAHFQTL</sequence>
<feature type="signal peptide" evidence="1">
    <location>
        <begin position="1"/>
        <end position="18"/>
    </location>
</feature>
<feature type="chain" id="PRO_5006664447" evidence="1">
    <location>
        <begin position="19"/>
        <end position="294"/>
    </location>
</feature>
<dbReference type="PATRIC" id="fig|540747.5.peg.5140"/>
<comment type="caution">
    <text evidence="3">The sequence shown here is derived from an EMBL/GenBank/DDBJ whole genome shotgun (WGS) entry which is preliminary data.</text>
</comment>
<dbReference type="Gene3D" id="3.20.20.100">
    <property type="entry name" value="NADP-dependent oxidoreductase domain"/>
    <property type="match status" value="1"/>
</dbReference>
<dbReference type="SUPFAM" id="SSF51430">
    <property type="entry name" value="NAD(P)-linked oxidoreductase"/>
    <property type="match status" value="1"/>
</dbReference>
<protein>
    <submittedName>
        <fullName evidence="3">Aldo/keto reductase</fullName>
    </submittedName>
</protein>
<reference evidence="3 4" key="1">
    <citation type="submission" date="2015-04" db="EMBL/GenBank/DDBJ databases">
        <title>The draft genome sequence of Roseovarius indicus B108T.</title>
        <authorList>
            <person name="Li G."/>
            <person name="Lai Q."/>
            <person name="Shao Z."/>
            <person name="Yan P."/>
        </authorList>
    </citation>
    <scope>NUCLEOTIDE SEQUENCE [LARGE SCALE GENOMIC DNA]</scope>
    <source>
        <strain evidence="3 4">B108</strain>
    </source>
</reference>
<keyword evidence="1" id="KW-0732">Signal</keyword>
<evidence type="ECO:0000313" key="3">
    <source>
        <dbReference type="EMBL" id="KRS18079.1"/>
    </source>
</evidence>
<evidence type="ECO:0000259" key="2">
    <source>
        <dbReference type="Pfam" id="PF00248"/>
    </source>
</evidence>
<dbReference type="Pfam" id="PF00248">
    <property type="entry name" value="Aldo_ket_red"/>
    <property type="match status" value="1"/>
</dbReference>
<feature type="domain" description="NADP-dependent oxidoreductase" evidence="2">
    <location>
        <begin position="36"/>
        <end position="284"/>
    </location>
</feature>
<dbReference type="PANTHER" id="PTHR43312:SF1">
    <property type="entry name" value="NADP-DEPENDENT OXIDOREDUCTASE DOMAIN-CONTAINING PROTEIN"/>
    <property type="match status" value="1"/>
</dbReference>
<dbReference type="AlphaFoldDB" id="A0A0T5PAV4"/>